<protein>
    <recommendedName>
        <fullName evidence="4">Membrane transport protein MMPL domain-containing protein</fullName>
    </recommendedName>
</protein>
<feature type="transmembrane region" description="Helical" evidence="1">
    <location>
        <begin position="270"/>
        <end position="290"/>
    </location>
</feature>
<reference evidence="2 3" key="1">
    <citation type="submission" date="2023-11" db="EMBL/GenBank/DDBJ databases">
        <title>A Novel Polar Bacteriovorax (B. antarcticus) Isolated from the Biocrust in Antarctica.</title>
        <authorList>
            <person name="Mun W."/>
            <person name="Choi S.Y."/>
            <person name="Mitchell R.J."/>
        </authorList>
    </citation>
    <scope>NUCLEOTIDE SEQUENCE [LARGE SCALE GENOMIC DNA]</scope>
    <source>
        <strain evidence="2 3">PP10</strain>
    </source>
</reference>
<keyword evidence="1" id="KW-0812">Transmembrane</keyword>
<evidence type="ECO:0000313" key="2">
    <source>
        <dbReference type="EMBL" id="MEA9355776.1"/>
    </source>
</evidence>
<dbReference type="EMBL" id="JAYGJQ010000001">
    <property type="protein sequence ID" value="MEA9355776.1"/>
    <property type="molecule type" value="Genomic_DNA"/>
</dbReference>
<feature type="transmembrane region" description="Helical" evidence="1">
    <location>
        <begin position="656"/>
        <end position="678"/>
    </location>
</feature>
<feature type="transmembrane region" description="Helical" evidence="1">
    <location>
        <begin position="338"/>
        <end position="359"/>
    </location>
</feature>
<sequence>MKKISPLKLCFLILLIPTLLLFVWTKDLVQNNKEYLFLNKDLKQSYDHFVETFGHDDQLLLEIPKLNSDNNQTLQEKVLATTGKLSAHNIVSWTTPADTTRKKLPSEWLQFYDEHPEMDFKLTTKDSLFLVVQVPNINDKEQILFYKDMLNLPFSINMAGMGYTNYHLNAMGETIQTKLFPLLFILTLLASFYYYRNWEITLFVFINSLFATMIGLAVLKIGYGEANILTTSVPLINFVTTQSLSIHIISGLFTYQTIGLTYKRKLTPMLLMVSSTIVGFFSLITSDIIAVKQFAITSSLTLLITTVFFMITWRFILKDARFDKKIMTPLNLLYSPKFVTRPMVYIFSIICLLLAVYAYPRLTTTVEALYFFPKDHQLVTSFNRIESSLGGTPKLDVIFTKPDKADFEQTDLIKMNNIQEHLKNELLHRFPKVQFISPASLIKNANYAYTGEKKIPESSLAASAVLSQVPASLKSGYSETDQYHLTILNPTIPTEEYDKMLTTVDQVLKQTSNEYKFSFNGLNYTLMQSQQNLVHSLLISLGLSIALVCLIVGVSFRDFKKLSHFIVSNTPPITLTIAVLYFTHTALNISTIKTFSISFGMIFDSTIHLLYNYKRPNLDSNIFQQAVLNPIYLSSFVTIGSFIIFGFHDFVPIKQFGLLLAFLLTLGLFFDVLLLPILEKGKTAK</sequence>
<feature type="transmembrane region" description="Helical" evidence="1">
    <location>
        <begin position="562"/>
        <end position="582"/>
    </location>
</feature>
<feature type="transmembrane region" description="Helical" evidence="1">
    <location>
        <begin position="631"/>
        <end position="650"/>
    </location>
</feature>
<dbReference type="PANTHER" id="PTHR33406:SF12">
    <property type="entry name" value="BLR2997 PROTEIN"/>
    <property type="match status" value="1"/>
</dbReference>
<evidence type="ECO:0000313" key="3">
    <source>
        <dbReference type="Proteomes" id="UP001302274"/>
    </source>
</evidence>
<name>A0ABU5VRU3_9BACT</name>
<dbReference type="SUPFAM" id="SSF82866">
    <property type="entry name" value="Multidrug efflux transporter AcrB transmembrane domain"/>
    <property type="match status" value="2"/>
</dbReference>
<dbReference type="Gene3D" id="1.20.1640.10">
    <property type="entry name" value="Multidrug efflux transporter AcrB transmembrane domain"/>
    <property type="match status" value="2"/>
</dbReference>
<dbReference type="PANTHER" id="PTHR33406">
    <property type="entry name" value="MEMBRANE PROTEIN MJ1562-RELATED"/>
    <property type="match status" value="1"/>
</dbReference>
<evidence type="ECO:0008006" key="4">
    <source>
        <dbReference type="Google" id="ProtNLM"/>
    </source>
</evidence>
<feature type="transmembrane region" description="Helical" evidence="1">
    <location>
        <begin position="594"/>
        <end position="611"/>
    </location>
</feature>
<dbReference type="InterPro" id="IPR050545">
    <property type="entry name" value="Mycobact_MmpL"/>
</dbReference>
<comment type="caution">
    <text evidence="2">The sequence shown here is derived from an EMBL/GenBank/DDBJ whole genome shotgun (WGS) entry which is preliminary data.</text>
</comment>
<proteinExistence type="predicted"/>
<keyword evidence="1" id="KW-1133">Transmembrane helix</keyword>
<gene>
    <name evidence="2" type="ORF">SHI21_06175</name>
</gene>
<organism evidence="2 3">
    <name type="scientific">Bacteriovorax antarcticus</name>
    <dbReference type="NCBI Taxonomy" id="3088717"/>
    <lineage>
        <taxon>Bacteria</taxon>
        <taxon>Pseudomonadati</taxon>
        <taxon>Bdellovibrionota</taxon>
        <taxon>Bacteriovoracia</taxon>
        <taxon>Bacteriovoracales</taxon>
        <taxon>Bacteriovoracaceae</taxon>
        <taxon>Bacteriovorax</taxon>
    </lineage>
</organism>
<dbReference type="RefSeq" id="WP_323575407.1">
    <property type="nucleotide sequence ID" value="NZ_JAYGJQ010000001.1"/>
</dbReference>
<evidence type="ECO:0000256" key="1">
    <source>
        <dbReference type="SAM" id="Phobius"/>
    </source>
</evidence>
<keyword evidence="1" id="KW-0472">Membrane</keyword>
<feature type="transmembrane region" description="Helical" evidence="1">
    <location>
        <begin position="533"/>
        <end position="555"/>
    </location>
</feature>
<accession>A0ABU5VRU3</accession>
<feature type="transmembrane region" description="Helical" evidence="1">
    <location>
        <begin position="179"/>
        <end position="195"/>
    </location>
</feature>
<feature type="transmembrane region" description="Helical" evidence="1">
    <location>
        <begin position="202"/>
        <end position="223"/>
    </location>
</feature>
<feature type="transmembrane region" description="Helical" evidence="1">
    <location>
        <begin position="235"/>
        <end position="258"/>
    </location>
</feature>
<dbReference type="Proteomes" id="UP001302274">
    <property type="component" value="Unassembled WGS sequence"/>
</dbReference>
<feature type="transmembrane region" description="Helical" evidence="1">
    <location>
        <begin position="296"/>
        <end position="317"/>
    </location>
</feature>
<keyword evidence="3" id="KW-1185">Reference proteome</keyword>